<evidence type="ECO:0000256" key="2">
    <source>
        <dbReference type="ARBA" id="ARBA00009254"/>
    </source>
</evidence>
<comment type="subcellular location">
    <subcellularLocation>
        <location evidence="1">Mitochondrion</location>
    </subcellularLocation>
</comment>
<protein>
    <recommendedName>
        <fullName evidence="6">Large ribosomal subunit protein uL29m</fullName>
    </recommendedName>
</protein>
<evidence type="ECO:0000256" key="7">
    <source>
        <dbReference type="SAM" id="MobiDB-lite"/>
    </source>
</evidence>
<keyword evidence="3 8" id="KW-0689">Ribosomal protein</keyword>
<organism evidence="8">
    <name type="scientific">Aceria tosichella</name>
    <name type="common">wheat curl mite</name>
    <dbReference type="NCBI Taxonomy" id="561515"/>
    <lineage>
        <taxon>Eukaryota</taxon>
        <taxon>Metazoa</taxon>
        <taxon>Ecdysozoa</taxon>
        <taxon>Arthropoda</taxon>
        <taxon>Chelicerata</taxon>
        <taxon>Arachnida</taxon>
        <taxon>Acari</taxon>
        <taxon>Acariformes</taxon>
        <taxon>Trombidiformes</taxon>
        <taxon>Prostigmata</taxon>
        <taxon>Eupodina</taxon>
        <taxon>Eriophyoidea</taxon>
        <taxon>Eriophyidae</taxon>
        <taxon>Eriophyinae</taxon>
        <taxon>Aceriini</taxon>
        <taxon>Aceria</taxon>
    </lineage>
</organism>
<feature type="compositionally biased region" description="Low complexity" evidence="7">
    <location>
        <begin position="12"/>
        <end position="34"/>
    </location>
</feature>
<keyword evidence="5" id="KW-0687">Ribonucleoprotein</keyword>
<evidence type="ECO:0000256" key="6">
    <source>
        <dbReference type="ARBA" id="ARBA00035289"/>
    </source>
</evidence>
<dbReference type="PANTHER" id="PTHR21183:SF18">
    <property type="entry name" value="LARGE RIBOSOMAL SUBUNIT PROTEIN UL29M"/>
    <property type="match status" value="1"/>
</dbReference>
<dbReference type="InterPro" id="IPR038340">
    <property type="entry name" value="MRP-L47_sf"/>
</dbReference>
<proteinExistence type="inferred from homology"/>
<dbReference type="Gene3D" id="6.10.330.20">
    <property type="match status" value="1"/>
</dbReference>
<dbReference type="EMBL" id="GGYP01000234">
    <property type="protein sequence ID" value="MDE45005.1"/>
    <property type="molecule type" value="Transcribed_RNA"/>
</dbReference>
<dbReference type="GO" id="GO:0005762">
    <property type="term" value="C:mitochondrial large ribosomal subunit"/>
    <property type="evidence" value="ECO:0007669"/>
    <property type="project" value="TreeGrafter"/>
</dbReference>
<dbReference type="InterPro" id="IPR010729">
    <property type="entry name" value="Ribosomal_uL29_mit"/>
</dbReference>
<comment type="similarity">
    <text evidence="2">Belongs to the universal ribosomal protein uL29 family.</text>
</comment>
<evidence type="ECO:0000256" key="4">
    <source>
        <dbReference type="ARBA" id="ARBA00023128"/>
    </source>
</evidence>
<dbReference type="GO" id="GO:0032543">
    <property type="term" value="P:mitochondrial translation"/>
    <property type="evidence" value="ECO:0007669"/>
    <property type="project" value="TreeGrafter"/>
</dbReference>
<feature type="region of interest" description="Disordered" evidence="7">
    <location>
        <begin position="1"/>
        <end position="37"/>
    </location>
</feature>
<gene>
    <name evidence="8" type="primary">MRPL47_1</name>
    <name evidence="8" type="ORF">g.14811</name>
</gene>
<dbReference type="Pfam" id="PF06984">
    <property type="entry name" value="MRP-L47"/>
    <property type="match status" value="1"/>
</dbReference>
<dbReference type="AlphaFoldDB" id="A0A6G1S3D2"/>
<evidence type="ECO:0000256" key="5">
    <source>
        <dbReference type="ARBA" id="ARBA00023274"/>
    </source>
</evidence>
<name>A0A6G1S3D2_9ACAR</name>
<evidence type="ECO:0000256" key="1">
    <source>
        <dbReference type="ARBA" id="ARBA00004173"/>
    </source>
</evidence>
<dbReference type="PANTHER" id="PTHR21183">
    <property type="entry name" value="RIBOSOMAL PROTEIN L47, MITOCHONDRIAL-RELATED"/>
    <property type="match status" value="1"/>
</dbReference>
<accession>A0A6G1S3D2</accession>
<evidence type="ECO:0000256" key="3">
    <source>
        <dbReference type="ARBA" id="ARBA00022980"/>
    </source>
</evidence>
<keyword evidence="4" id="KW-0496">Mitochondrion</keyword>
<sequence length="272" mass="32933">MLKSRPNAGRSQPKQQQQQQQQQNRQPQQQQQQQLVHTTSSHYGLEEFFDSSRNLGERQVKSGRAWRTDELRLKSNSDLHKLWFVLYKERNMLYTMKEAAATEYELFPSPERIDKVEESMANLENVVRERNNAYWQLEVSPCATGERPSIFRRDVFGRHRWHKCSQHIPPYHRNWHFRNTQGPGKTNETDWFFHKYREMKRKHYNYFRSRTARYLRDLFRRFPNADAEYIAELHPEFPQGYVQHLKENHVLYDDPPRAATRARIRPSEDVQQ</sequence>
<evidence type="ECO:0000313" key="8">
    <source>
        <dbReference type="EMBL" id="MDE45005.1"/>
    </source>
</evidence>
<dbReference type="GO" id="GO:0003735">
    <property type="term" value="F:structural constituent of ribosome"/>
    <property type="evidence" value="ECO:0007669"/>
    <property type="project" value="InterPro"/>
</dbReference>
<reference evidence="8" key="1">
    <citation type="submission" date="2018-10" db="EMBL/GenBank/DDBJ databases">
        <title>Transcriptome assembly of Aceria tosichella (Wheat curl mite) Type 2.</title>
        <authorList>
            <person name="Scully E.D."/>
            <person name="Geib S.M."/>
            <person name="Palmer N.A."/>
            <person name="Gupta A.K."/>
            <person name="Sarath G."/>
            <person name="Tatineni S."/>
        </authorList>
    </citation>
    <scope>NUCLEOTIDE SEQUENCE</scope>
    <source>
        <strain evidence="8">LincolnNE</strain>
    </source>
</reference>